<sequence length="476" mass="54419">MGLIRGVKDVTQKKDIAASDEHYQLIDKWFALYRGYYSAWHDLRYHTVDGPKKRRMNTLGMPKHIAAEMAQLVFNEKCVVNVSHEGMRDNVHEVLKRNRFHKQFQRYLEYSFALGGMAVKVYADEHGVRLGYVTADCFIPVSTTAHEVREGVFVNETRKGDKYYTLLEWHTWEDSTYVVTNELYESDTKNELGIKISLATLYPALEERVTIEGLKRPLFVYIKPNTANNFDTQSPLGVSIYANALDTIKALDVAFDSFEREFRLGKKRIMVPQTAVKAVPDPQSGQMKRYFDDNDEVFQAFNFDQDSSNIEDISVEIRVEEHVSAIKALLDTLAMQTGFSAGTFTFDMQGVKTATEVVSENSKTFRTKRSHETIIEEALIELVQSIGEVAELYGFFSAPADYEVTIDFDDSVAEDRDADAEYYLKLRNAGITSKKYTMMRVLDVTEEQADEMLQEIQQEQATQTPDIDDMYGDGDD</sequence>
<keyword evidence="3" id="KW-1185">Reference proteome</keyword>
<accession>A0A2P8H681</accession>
<comment type="caution">
    <text evidence="2">The sequence shown here is derived from an EMBL/GenBank/DDBJ whole genome shotgun (WGS) entry which is preliminary data.</text>
</comment>
<dbReference type="PIRSF" id="PIRSF011911">
    <property type="entry name" value="A118_put_portal"/>
    <property type="match status" value="1"/>
</dbReference>
<organism evidence="2 3">
    <name type="scientific">Salsuginibacillus halophilus</name>
    <dbReference type="NCBI Taxonomy" id="517424"/>
    <lineage>
        <taxon>Bacteria</taxon>
        <taxon>Bacillati</taxon>
        <taxon>Bacillota</taxon>
        <taxon>Bacilli</taxon>
        <taxon>Bacillales</taxon>
        <taxon>Bacillaceae</taxon>
        <taxon>Salsuginibacillus</taxon>
    </lineage>
</organism>
<gene>
    <name evidence="2" type="ORF">B0H94_11826</name>
</gene>
<feature type="compositionally biased region" description="Polar residues" evidence="1">
    <location>
        <begin position="455"/>
        <end position="465"/>
    </location>
</feature>
<proteinExistence type="predicted"/>
<name>A0A2P8H681_9BACI</name>
<feature type="region of interest" description="Disordered" evidence="1">
    <location>
        <begin position="454"/>
        <end position="476"/>
    </location>
</feature>
<evidence type="ECO:0000313" key="3">
    <source>
        <dbReference type="Proteomes" id="UP000242310"/>
    </source>
</evidence>
<dbReference type="Pfam" id="PF05133">
    <property type="entry name" value="SPP1_portal"/>
    <property type="match status" value="1"/>
</dbReference>
<reference evidence="2 3" key="1">
    <citation type="submission" date="2018-03" db="EMBL/GenBank/DDBJ databases">
        <title>Genomic Encyclopedia of Type Strains, Phase III (KMG-III): the genomes of soil and plant-associated and newly described type strains.</title>
        <authorList>
            <person name="Whitman W."/>
        </authorList>
    </citation>
    <scope>NUCLEOTIDE SEQUENCE [LARGE SCALE GENOMIC DNA]</scope>
    <source>
        <strain evidence="2 3">CGMCC 1.07653</strain>
    </source>
</reference>
<dbReference type="Proteomes" id="UP000242310">
    <property type="component" value="Unassembled WGS sequence"/>
</dbReference>
<dbReference type="InterPro" id="IPR021145">
    <property type="entry name" value="Portal_protein_SPP1_Gp6-like"/>
</dbReference>
<dbReference type="EMBL" id="PYAV01000018">
    <property type="protein sequence ID" value="PSL41713.1"/>
    <property type="molecule type" value="Genomic_DNA"/>
</dbReference>
<dbReference type="NCBIfam" id="TIGR01542">
    <property type="entry name" value="A118_put_portal"/>
    <property type="match status" value="1"/>
</dbReference>
<dbReference type="AlphaFoldDB" id="A0A2P8H681"/>
<feature type="compositionally biased region" description="Acidic residues" evidence="1">
    <location>
        <begin position="466"/>
        <end position="476"/>
    </location>
</feature>
<dbReference type="InterPro" id="IPR006432">
    <property type="entry name" value="Phage_portal_A118-type"/>
</dbReference>
<evidence type="ECO:0000256" key="1">
    <source>
        <dbReference type="SAM" id="MobiDB-lite"/>
    </source>
</evidence>
<protein>
    <submittedName>
        <fullName evidence="2">A118 family predicted phage portal protein</fullName>
    </submittedName>
</protein>
<evidence type="ECO:0000313" key="2">
    <source>
        <dbReference type="EMBL" id="PSL41713.1"/>
    </source>
</evidence>